<proteinExistence type="predicted"/>
<dbReference type="OrthoDB" id="6275295at2759"/>
<dbReference type="STRING" id="1314776.A0A166CUW4"/>
<accession>A0A166CUW4</accession>
<reference evidence="1 2" key="1">
    <citation type="journal article" date="2016" name="Mol. Biol. Evol.">
        <title>Comparative Genomics of Early-Diverging Mushroom-Forming Fungi Provides Insights into the Origins of Lignocellulose Decay Capabilities.</title>
        <authorList>
            <person name="Nagy L.G."/>
            <person name="Riley R."/>
            <person name="Tritt A."/>
            <person name="Adam C."/>
            <person name="Daum C."/>
            <person name="Floudas D."/>
            <person name="Sun H."/>
            <person name="Yadav J.S."/>
            <person name="Pangilinan J."/>
            <person name="Larsson K.H."/>
            <person name="Matsuura K."/>
            <person name="Barry K."/>
            <person name="Labutti K."/>
            <person name="Kuo R."/>
            <person name="Ohm R.A."/>
            <person name="Bhattacharya S.S."/>
            <person name="Shirouzu T."/>
            <person name="Yoshinaga Y."/>
            <person name="Martin F.M."/>
            <person name="Grigoriev I.V."/>
            <person name="Hibbett D.S."/>
        </authorList>
    </citation>
    <scope>NUCLEOTIDE SEQUENCE [LARGE SCALE GENOMIC DNA]</scope>
    <source>
        <strain evidence="1 2">HHB10207 ss-3</strain>
    </source>
</reference>
<protein>
    <submittedName>
        <fullName evidence="1">Uncharacterized protein</fullName>
    </submittedName>
</protein>
<gene>
    <name evidence="1" type="ORF">SISSUDRAFT_816607</name>
</gene>
<dbReference type="AlphaFoldDB" id="A0A166CUW4"/>
<keyword evidence="2" id="KW-1185">Reference proteome</keyword>
<evidence type="ECO:0000313" key="2">
    <source>
        <dbReference type="Proteomes" id="UP000076798"/>
    </source>
</evidence>
<dbReference type="EMBL" id="KV428075">
    <property type="protein sequence ID" value="KZT37840.1"/>
    <property type="molecule type" value="Genomic_DNA"/>
</dbReference>
<dbReference type="Proteomes" id="UP000076798">
    <property type="component" value="Unassembled WGS sequence"/>
</dbReference>
<organism evidence="1 2">
    <name type="scientific">Sistotremastrum suecicum HHB10207 ss-3</name>
    <dbReference type="NCBI Taxonomy" id="1314776"/>
    <lineage>
        <taxon>Eukaryota</taxon>
        <taxon>Fungi</taxon>
        <taxon>Dikarya</taxon>
        <taxon>Basidiomycota</taxon>
        <taxon>Agaricomycotina</taxon>
        <taxon>Agaricomycetes</taxon>
        <taxon>Sistotremastrales</taxon>
        <taxon>Sistotremastraceae</taxon>
        <taxon>Sistotremastrum</taxon>
    </lineage>
</organism>
<name>A0A166CUW4_9AGAM</name>
<sequence length="185" mass="20876">MKRSWGSRLPTPVGYGFVEYRDPEGALRSIALLDEIELPALQEGCESKRLFVRAADRTTKALLGAYDALRIKTAVSPVLPSFLLKFDSLKSLVAYWIPQADEASTSEAQKQIDLFICSLQSAPIIPANCEPQFTLPLPFCVPKEVEPRGEQPQILREIELFKLRAAKRRKIREDRKCLRSLMTVS</sequence>
<evidence type="ECO:0000313" key="1">
    <source>
        <dbReference type="EMBL" id="KZT37840.1"/>
    </source>
</evidence>